<proteinExistence type="predicted"/>
<feature type="region of interest" description="Disordered" evidence="1">
    <location>
        <begin position="1"/>
        <end position="36"/>
    </location>
</feature>
<evidence type="ECO:0000313" key="2">
    <source>
        <dbReference type="EMBL" id="RPA79746.1"/>
    </source>
</evidence>
<organism evidence="2 3">
    <name type="scientific">Ascobolus immersus RN42</name>
    <dbReference type="NCBI Taxonomy" id="1160509"/>
    <lineage>
        <taxon>Eukaryota</taxon>
        <taxon>Fungi</taxon>
        <taxon>Dikarya</taxon>
        <taxon>Ascomycota</taxon>
        <taxon>Pezizomycotina</taxon>
        <taxon>Pezizomycetes</taxon>
        <taxon>Pezizales</taxon>
        <taxon>Ascobolaceae</taxon>
        <taxon>Ascobolus</taxon>
    </lineage>
</organism>
<name>A0A3N4I2X5_ASCIM</name>
<gene>
    <name evidence="2" type="ORF">BJ508DRAFT_347927</name>
</gene>
<evidence type="ECO:0000256" key="1">
    <source>
        <dbReference type="SAM" id="MobiDB-lite"/>
    </source>
</evidence>
<feature type="compositionally biased region" description="Polar residues" evidence="1">
    <location>
        <begin position="22"/>
        <end position="35"/>
    </location>
</feature>
<sequence>MSPSTDQKTDRLPSDHTVSPPAKNNSVNSTSSTAPVPTKYVYQQILELEAKLTPEERQNRRAEHRALILGEYFRLQPTSEEREQEKAMIEAMSLDERVEYVVGKGYERASAEAIGKASSPVMLRALCHRDDRPGTRIARRAVRHIVEDDDGDY</sequence>
<reference evidence="2 3" key="1">
    <citation type="journal article" date="2018" name="Nat. Ecol. Evol.">
        <title>Pezizomycetes genomes reveal the molecular basis of ectomycorrhizal truffle lifestyle.</title>
        <authorList>
            <person name="Murat C."/>
            <person name="Payen T."/>
            <person name="Noel B."/>
            <person name="Kuo A."/>
            <person name="Morin E."/>
            <person name="Chen J."/>
            <person name="Kohler A."/>
            <person name="Krizsan K."/>
            <person name="Balestrini R."/>
            <person name="Da Silva C."/>
            <person name="Montanini B."/>
            <person name="Hainaut M."/>
            <person name="Levati E."/>
            <person name="Barry K.W."/>
            <person name="Belfiori B."/>
            <person name="Cichocki N."/>
            <person name="Clum A."/>
            <person name="Dockter R.B."/>
            <person name="Fauchery L."/>
            <person name="Guy J."/>
            <person name="Iotti M."/>
            <person name="Le Tacon F."/>
            <person name="Lindquist E.A."/>
            <person name="Lipzen A."/>
            <person name="Malagnac F."/>
            <person name="Mello A."/>
            <person name="Molinier V."/>
            <person name="Miyauchi S."/>
            <person name="Poulain J."/>
            <person name="Riccioni C."/>
            <person name="Rubini A."/>
            <person name="Sitrit Y."/>
            <person name="Splivallo R."/>
            <person name="Traeger S."/>
            <person name="Wang M."/>
            <person name="Zifcakova L."/>
            <person name="Wipf D."/>
            <person name="Zambonelli A."/>
            <person name="Paolocci F."/>
            <person name="Nowrousian M."/>
            <person name="Ottonello S."/>
            <person name="Baldrian P."/>
            <person name="Spatafora J.W."/>
            <person name="Henrissat B."/>
            <person name="Nagy L.G."/>
            <person name="Aury J.M."/>
            <person name="Wincker P."/>
            <person name="Grigoriev I.V."/>
            <person name="Bonfante P."/>
            <person name="Martin F.M."/>
        </authorList>
    </citation>
    <scope>NUCLEOTIDE SEQUENCE [LARGE SCALE GENOMIC DNA]</scope>
    <source>
        <strain evidence="2 3">RN42</strain>
    </source>
</reference>
<protein>
    <submittedName>
        <fullName evidence="2">Uncharacterized protein</fullName>
    </submittedName>
</protein>
<keyword evidence="3" id="KW-1185">Reference proteome</keyword>
<dbReference type="AlphaFoldDB" id="A0A3N4I2X5"/>
<accession>A0A3N4I2X5</accession>
<dbReference type="Proteomes" id="UP000275078">
    <property type="component" value="Unassembled WGS sequence"/>
</dbReference>
<evidence type="ECO:0000313" key="3">
    <source>
        <dbReference type="Proteomes" id="UP000275078"/>
    </source>
</evidence>
<dbReference type="EMBL" id="ML119695">
    <property type="protein sequence ID" value="RPA79746.1"/>
    <property type="molecule type" value="Genomic_DNA"/>
</dbReference>